<feature type="compositionally biased region" description="Gly residues" evidence="1">
    <location>
        <begin position="194"/>
        <end position="204"/>
    </location>
</feature>
<feature type="compositionally biased region" description="Basic and acidic residues" evidence="1">
    <location>
        <begin position="235"/>
        <end position="245"/>
    </location>
</feature>
<dbReference type="EMBL" id="CDMZ01003482">
    <property type="protein sequence ID" value="CEM46539.1"/>
    <property type="molecule type" value="Genomic_DNA"/>
</dbReference>
<feature type="region of interest" description="Disordered" evidence="1">
    <location>
        <begin position="554"/>
        <end position="631"/>
    </location>
</feature>
<feature type="region of interest" description="Disordered" evidence="1">
    <location>
        <begin position="507"/>
        <end position="528"/>
    </location>
</feature>
<feature type="compositionally biased region" description="Basic residues" evidence="1">
    <location>
        <begin position="286"/>
        <end position="299"/>
    </location>
</feature>
<feature type="region of interest" description="Disordered" evidence="1">
    <location>
        <begin position="131"/>
        <end position="370"/>
    </location>
</feature>
<feature type="compositionally biased region" description="Polar residues" evidence="1">
    <location>
        <begin position="136"/>
        <end position="149"/>
    </location>
</feature>
<feature type="compositionally biased region" description="Low complexity" evidence="1">
    <location>
        <begin position="853"/>
        <end position="866"/>
    </location>
</feature>
<accession>A0A0G4HQK6</accession>
<reference evidence="2" key="1">
    <citation type="submission" date="2014-11" db="EMBL/GenBank/DDBJ databases">
        <authorList>
            <person name="Otto D Thomas"/>
            <person name="Naeem Raeece"/>
        </authorList>
    </citation>
    <scope>NUCLEOTIDE SEQUENCE</scope>
</reference>
<feature type="compositionally biased region" description="Basic and acidic residues" evidence="1">
    <location>
        <begin position="311"/>
        <end position="321"/>
    </location>
</feature>
<gene>
    <name evidence="2" type="ORF">Cvel_30214</name>
</gene>
<feature type="compositionally biased region" description="Gly residues" evidence="1">
    <location>
        <begin position="718"/>
        <end position="735"/>
    </location>
</feature>
<feature type="region of interest" description="Disordered" evidence="1">
    <location>
        <begin position="850"/>
        <end position="893"/>
    </location>
</feature>
<feature type="compositionally biased region" description="Polar residues" evidence="1">
    <location>
        <begin position="694"/>
        <end position="705"/>
    </location>
</feature>
<name>A0A0G4HQK6_9ALVE</name>
<evidence type="ECO:0000313" key="2">
    <source>
        <dbReference type="EMBL" id="CEM46539.1"/>
    </source>
</evidence>
<sequence length="935" mass="100607">MHGCSCIARETWIPLEVPDILHSQTAVDLFFFVQQSFESCLTLSPLVHWFLKPFLGFLTRVSNRYCQAVKKHRESPFAFRLSQRATVNFQSLDLRLKLVCDKVELPPDPIPPPEKSLLSVSNLTRAGHRRVPSAQEFGTHQAPASTSVTPRGEGDDTQGRGGGTRRRWLGGLNLFGRSGTRTPRQDPTEEQGVSPGGGGWPGDSGGERDSPPGRTRRRSLGRTGGGGEMPLSDSEVVHERGERGLSPDGSGGQRRGRFFQELVGAVTGGHDRDGGAEWEGAARNRGPGRGKKKKKKRWKNPFGGGGGGGKGSDREETERPNNRWGMRNFFGRGGGGDRRSGGEEAEVTENEANGGDGGSSGDDSDSSIPSEFEREGLGKIFLVKGRKCNAGYETARLINLGPQAVNADGTLVHDPEVKGAKGKKAKGKGVRYEKSEAETAMLTETVPQLLVRLHNLAFMVDELDDLAEKLMRNARTELTALLQDPWLDEAKDRLGLEKEKAAREFAALRRQDSGTATDEGGVSRTPSGLLLRRSVMPMGTGVFAGVAVTSDVPRFSAGGPQTPTSNRGSVSSMGKRRTSKLGQRQSIRFAPDVVDGGRPSLGGISENKEMTDMDNMPTPKHGGGGDGGGKSESVIEEELAEMSEILNTALDQCDITAERAGEELCKYLAARVVYHEFQEELFVNLYKPQRRKASGSTGPSGSALESQDEGDSASERGGALGAGRGRGGSMEEGGGLTTLTDVLRVMEERAAPFLSHAPPAMSSHLWRALVFEIAHAWLWVITQMGRAGLNFIDDSRDPDPDHEIAVTTLQKDLTALVQFARGRADVGADFEVSVAGVPKKTQTHVVNARSKFGSSHTDSISSGTSSEDAIATTGAGKKEEKDEGPPPTVCFPLPPPFEPTKVNLFKYLGGIFFLLRDHPNCLKSEASETRKFLGG</sequence>
<dbReference type="AlphaFoldDB" id="A0A0G4HQK6"/>
<feature type="region of interest" description="Disordered" evidence="1">
    <location>
        <begin position="689"/>
        <end position="735"/>
    </location>
</feature>
<feature type="compositionally biased region" description="Polar residues" evidence="1">
    <location>
        <begin position="559"/>
        <end position="572"/>
    </location>
</feature>
<organism evidence="2">
    <name type="scientific">Chromera velia CCMP2878</name>
    <dbReference type="NCBI Taxonomy" id="1169474"/>
    <lineage>
        <taxon>Eukaryota</taxon>
        <taxon>Sar</taxon>
        <taxon>Alveolata</taxon>
        <taxon>Colpodellida</taxon>
        <taxon>Chromeraceae</taxon>
        <taxon>Chromera</taxon>
    </lineage>
</organism>
<dbReference type="VEuPathDB" id="CryptoDB:Cvel_30214"/>
<protein>
    <submittedName>
        <fullName evidence="2">Uncharacterized protein</fullName>
    </submittedName>
</protein>
<evidence type="ECO:0000256" key="1">
    <source>
        <dbReference type="SAM" id="MobiDB-lite"/>
    </source>
</evidence>
<feature type="compositionally biased region" description="Gly residues" evidence="1">
    <location>
        <begin position="621"/>
        <end position="630"/>
    </location>
</feature>
<proteinExistence type="predicted"/>